<dbReference type="SUPFAM" id="SSF56349">
    <property type="entry name" value="DNA breaking-rejoining enzymes"/>
    <property type="match status" value="1"/>
</dbReference>
<dbReference type="Pfam" id="PF02899">
    <property type="entry name" value="Phage_int_SAM_1"/>
    <property type="match status" value="1"/>
</dbReference>
<dbReference type="PROSITE" id="PS51900">
    <property type="entry name" value="CB"/>
    <property type="match status" value="1"/>
</dbReference>
<evidence type="ECO:0000256" key="1">
    <source>
        <dbReference type="ARBA" id="ARBA00023125"/>
    </source>
</evidence>
<sequence length="154" mass="18158">MYIYLHKNNTLRKQRSERTKRKYVETLVPFLTYVQAFGGLKEISAQRVYAYQLHLKREKGYKASTLARHSTVVKQFLRFLVQENMMDTALTTKRAPVAQPREELVDRGLHEHEVEQLLTYFSQKDSFAYTLLVVLTSTGMRIEELANAKWRDLE</sequence>
<dbReference type="EMBL" id="BJUN01000021">
    <property type="protein sequence ID" value="GEK59882.1"/>
    <property type="molecule type" value="Genomic_DNA"/>
</dbReference>
<reference evidence="5 6" key="1">
    <citation type="submission" date="2019-07" db="EMBL/GenBank/DDBJ databases">
        <title>Whole genome shotgun sequence of Marinococcus halophilus NBRC 102359.</title>
        <authorList>
            <person name="Hosoyama A."/>
            <person name="Uohara A."/>
            <person name="Ohji S."/>
            <person name="Ichikawa N."/>
        </authorList>
    </citation>
    <scope>NUCLEOTIDE SEQUENCE [LARGE SCALE GENOMIC DNA]</scope>
    <source>
        <strain evidence="5 6">NBRC 102359</strain>
    </source>
</reference>
<dbReference type="GO" id="GO:0006310">
    <property type="term" value="P:DNA recombination"/>
    <property type="evidence" value="ECO:0007669"/>
    <property type="project" value="UniProtKB-KW"/>
</dbReference>
<keyword evidence="2" id="KW-0233">DNA recombination</keyword>
<gene>
    <name evidence="5" type="ORF">MHA01_27870</name>
</gene>
<dbReference type="Gene3D" id="1.10.150.130">
    <property type="match status" value="1"/>
</dbReference>
<accession>A0A510Y922</accession>
<dbReference type="Gene3D" id="1.10.443.10">
    <property type="entry name" value="Intergrase catalytic core"/>
    <property type="match status" value="1"/>
</dbReference>
<organism evidence="5 6">
    <name type="scientific">Marinococcus halophilus</name>
    <dbReference type="NCBI Taxonomy" id="1371"/>
    <lineage>
        <taxon>Bacteria</taxon>
        <taxon>Bacillati</taxon>
        <taxon>Bacillota</taxon>
        <taxon>Bacilli</taxon>
        <taxon>Bacillales</taxon>
        <taxon>Bacillaceae</taxon>
        <taxon>Marinococcus</taxon>
    </lineage>
</organism>
<dbReference type="InterPro" id="IPR044068">
    <property type="entry name" value="CB"/>
</dbReference>
<dbReference type="InterPro" id="IPR013762">
    <property type="entry name" value="Integrase-like_cat_sf"/>
</dbReference>
<dbReference type="Proteomes" id="UP000321051">
    <property type="component" value="Unassembled WGS sequence"/>
</dbReference>
<evidence type="ECO:0000259" key="4">
    <source>
        <dbReference type="PROSITE" id="PS51900"/>
    </source>
</evidence>
<proteinExistence type="predicted"/>
<dbReference type="InterPro" id="IPR010998">
    <property type="entry name" value="Integrase_recombinase_N"/>
</dbReference>
<name>A0A510Y922_MARHA</name>
<feature type="domain" description="Core-binding (CB)" evidence="4">
    <location>
        <begin position="1"/>
        <end position="81"/>
    </location>
</feature>
<dbReference type="InterPro" id="IPR004107">
    <property type="entry name" value="Integrase_SAM-like_N"/>
</dbReference>
<dbReference type="GO" id="GO:0003677">
    <property type="term" value="F:DNA binding"/>
    <property type="evidence" value="ECO:0007669"/>
    <property type="project" value="UniProtKB-UniRule"/>
</dbReference>
<evidence type="ECO:0000256" key="2">
    <source>
        <dbReference type="ARBA" id="ARBA00023172"/>
    </source>
</evidence>
<dbReference type="OrthoDB" id="2445040at2"/>
<comment type="caution">
    <text evidence="5">The sequence shown here is derived from an EMBL/GenBank/DDBJ whole genome shotgun (WGS) entry which is preliminary data.</text>
</comment>
<dbReference type="AlphaFoldDB" id="A0A510Y922"/>
<evidence type="ECO:0000313" key="5">
    <source>
        <dbReference type="EMBL" id="GEK59882.1"/>
    </source>
</evidence>
<dbReference type="InterPro" id="IPR011010">
    <property type="entry name" value="DNA_brk_join_enz"/>
</dbReference>
<keyword evidence="6" id="KW-1185">Reference proteome</keyword>
<evidence type="ECO:0000313" key="6">
    <source>
        <dbReference type="Proteomes" id="UP000321051"/>
    </source>
</evidence>
<evidence type="ECO:0000256" key="3">
    <source>
        <dbReference type="PROSITE-ProRule" id="PRU01248"/>
    </source>
</evidence>
<protein>
    <recommendedName>
        <fullName evidence="4">Core-binding (CB) domain-containing protein</fullName>
    </recommendedName>
</protein>
<dbReference type="GO" id="GO:0015074">
    <property type="term" value="P:DNA integration"/>
    <property type="evidence" value="ECO:0007669"/>
    <property type="project" value="InterPro"/>
</dbReference>
<dbReference type="RefSeq" id="WP_094908913.1">
    <property type="nucleotide sequence ID" value="NZ_BJUN01000021.1"/>
</dbReference>
<keyword evidence="1 3" id="KW-0238">DNA-binding</keyword>